<dbReference type="Gene3D" id="6.10.250.550">
    <property type="match status" value="1"/>
</dbReference>
<dbReference type="InterPro" id="IPR023033">
    <property type="entry name" value="Ala_tRNA_ligase_euk/bac"/>
</dbReference>
<feature type="domain" description="Alanyl-transfer RNA synthetases family profile" evidence="12">
    <location>
        <begin position="4"/>
        <end position="711"/>
    </location>
</feature>
<dbReference type="GO" id="GO:0006419">
    <property type="term" value="P:alanyl-tRNA aminoacylation"/>
    <property type="evidence" value="ECO:0007669"/>
    <property type="project" value="InterPro"/>
</dbReference>
<dbReference type="InterPro" id="IPR018165">
    <property type="entry name" value="Ala-tRNA-synth_IIc_core"/>
</dbReference>
<dbReference type="AlphaFoldDB" id="A0A6J6VM32"/>
<dbReference type="GO" id="GO:0004813">
    <property type="term" value="F:alanine-tRNA ligase activity"/>
    <property type="evidence" value="ECO:0007669"/>
    <property type="project" value="UniProtKB-EC"/>
</dbReference>
<dbReference type="InterPro" id="IPR018162">
    <property type="entry name" value="Ala-tRNA-ligase_IIc_anticod-bd"/>
</dbReference>
<dbReference type="PANTHER" id="PTHR11777">
    <property type="entry name" value="ALANYL-TRNA SYNTHETASE"/>
    <property type="match status" value="1"/>
</dbReference>
<name>A0A6J6VM32_9ZZZZ</name>
<comment type="similarity">
    <text evidence="2">Belongs to the class-II aminoacyl-tRNA synthetase family.</text>
</comment>
<dbReference type="InterPro" id="IPR009000">
    <property type="entry name" value="Transl_B-barrel_sf"/>
</dbReference>
<dbReference type="SUPFAM" id="SSF101353">
    <property type="entry name" value="Putative anticodon-binding domain of alanyl-tRNA synthetase (AlaRS)"/>
    <property type="match status" value="1"/>
</dbReference>
<sequence length="879" mass="94446">MAPRNSDDLRSTFLNFFAERGHTIVPSASLIPHDSSLLFTVAGMVPFKPYFVGEEPAPYPRATSVQKCVRAGGKHNDLDDIGRTNRHFSFFEMLGNFSFGDYFKAEAIPFAWELYTQGLDLDPNRLWVTVHETDDEAAAIWRDVIGVPAERIQRMGEDNFWRMADTGPCGPCTEIFWDLGPEFGADGGPKFGSEDRFVEVWNLVFMQFDARPDGSLVPLPKPSVDTGAGLERNLAVLQGVPTVWDIDFFREIIAQAERTTGVAYGSGGEPDVSLRILAEHGRAMTFLVSDGVVPSNVERGYVLRRIIRRAVRHAYRLGARNLVTPSMVEATIGAMGSAYPDLVKNRDLVLGIVGREEERFLRTLARGVELLDDVLAEGDVTGDKAFFLHDTLGFPIDLSREIAGERGRGIDISGFESLMGEQRTRARDALKAAGGSGGAPVELYREILDDHGPTEFTGRVEYETEGAHVLAILSGGERLARAGSGEEVDVFLDRTPFYAESGGQVGDTGTIESASGLRMKVLDTTYAIPGTLSIHRVRIESGEAVDGVEVTATIDGDRRDDIRRNHTATHILHWALREVLGDHIKQAGSHVAPERLRFDFSHFEGVTQAEIDRIESLANAEVISDAPVRNYETSKAHAESIGAVAFFGDKYGDVVRVLEAGPQSIELCGGTHVHALGFIGPIKILSEGSVGANMRRIEAVTGSHALEKIREDEKRMRSIASSMNTTQLEVPEKIERLMAQVKSLGDEVAALRAKQAAAQAGELAANAEGGIVVVRRDGFTPDDLRLLAAAVRDALPSGIAAVIGLNPDGDKAGLAVAVTKDLVASGASAATIAQGAAKLLGGGTAKSADLVVGGGPKIAAIDEAFNLVFAAATEAVAGG</sequence>
<dbReference type="GO" id="GO:0002161">
    <property type="term" value="F:aminoacyl-tRNA deacylase activity"/>
    <property type="evidence" value="ECO:0007669"/>
    <property type="project" value="TreeGrafter"/>
</dbReference>
<dbReference type="PROSITE" id="PS50860">
    <property type="entry name" value="AA_TRNA_LIGASE_II_ALA"/>
    <property type="match status" value="1"/>
</dbReference>
<dbReference type="InterPro" id="IPR045864">
    <property type="entry name" value="aa-tRNA-synth_II/BPL/LPL"/>
</dbReference>
<evidence type="ECO:0000259" key="12">
    <source>
        <dbReference type="PROSITE" id="PS50860"/>
    </source>
</evidence>
<protein>
    <recommendedName>
        <fullName evidence="4">Alanine--tRNA ligase</fullName>
        <ecNumber evidence="3">6.1.1.7</ecNumber>
    </recommendedName>
</protein>
<proteinExistence type="inferred from homology"/>
<organism evidence="13">
    <name type="scientific">freshwater metagenome</name>
    <dbReference type="NCBI Taxonomy" id="449393"/>
    <lineage>
        <taxon>unclassified sequences</taxon>
        <taxon>metagenomes</taxon>
        <taxon>ecological metagenomes</taxon>
    </lineage>
</organism>
<dbReference type="Pfam" id="PF07973">
    <property type="entry name" value="tRNA_SAD"/>
    <property type="match status" value="1"/>
</dbReference>
<accession>A0A6J6VM32</accession>
<dbReference type="InterPro" id="IPR012947">
    <property type="entry name" value="tRNA_SAD"/>
</dbReference>
<dbReference type="InterPro" id="IPR002318">
    <property type="entry name" value="Ala-tRNA-lgiase_IIc"/>
</dbReference>
<dbReference type="InterPro" id="IPR018164">
    <property type="entry name" value="Ala-tRNA-synth_IIc_N"/>
</dbReference>
<keyword evidence="7" id="KW-0547">Nucleotide-binding</keyword>
<evidence type="ECO:0000256" key="8">
    <source>
        <dbReference type="ARBA" id="ARBA00022840"/>
    </source>
</evidence>
<dbReference type="Gene3D" id="3.30.930.10">
    <property type="entry name" value="Bira Bifunctional Protein, Domain 2"/>
    <property type="match status" value="1"/>
</dbReference>
<evidence type="ECO:0000256" key="11">
    <source>
        <dbReference type="ARBA" id="ARBA00023146"/>
    </source>
</evidence>
<keyword evidence="10" id="KW-0648">Protein biosynthesis</keyword>
<dbReference type="FunFam" id="3.30.980.10:FF:000004">
    <property type="entry name" value="Alanine--tRNA ligase, cytoplasmic"/>
    <property type="match status" value="1"/>
</dbReference>
<evidence type="ECO:0000256" key="7">
    <source>
        <dbReference type="ARBA" id="ARBA00022741"/>
    </source>
</evidence>
<evidence type="ECO:0000256" key="4">
    <source>
        <dbReference type="ARBA" id="ARBA00017959"/>
    </source>
</evidence>
<dbReference type="InterPro" id="IPR050058">
    <property type="entry name" value="Ala-tRNA_ligase"/>
</dbReference>
<dbReference type="NCBIfam" id="TIGR00344">
    <property type="entry name" value="alaS"/>
    <property type="match status" value="1"/>
</dbReference>
<keyword evidence="8" id="KW-0067">ATP-binding</keyword>
<evidence type="ECO:0000256" key="2">
    <source>
        <dbReference type="ARBA" id="ARBA00008226"/>
    </source>
</evidence>
<dbReference type="SUPFAM" id="SSF50447">
    <property type="entry name" value="Translation proteins"/>
    <property type="match status" value="1"/>
</dbReference>
<dbReference type="SUPFAM" id="SSF55681">
    <property type="entry name" value="Class II aaRS and biotin synthetases"/>
    <property type="match status" value="1"/>
</dbReference>
<evidence type="ECO:0000256" key="6">
    <source>
        <dbReference type="ARBA" id="ARBA00022598"/>
    </source>
</evidence>
<dbReference type="FunFam" id="3.30.930.10:FF:000004">
    <property type="entry name" value="Alanine--tRNA ligase"/>
    <property type="match status" value="1"/>
</dbReference>
<dbReference type="Pfam" id="PF01411">
    <property type="entry name" value="tRNA-synt_2c"/>
    <property type="match status" value="1"/>
</dbReference>
<evidence type="ECO:0000256" key="9">
    <source>
        <dbReference type="ARBA" id="ARBA00022884"/>
    </source>
</evidence>
<comment type="cofactor">
    <cofactor evidence="1">
        <name>Zn(2+)</name>
        <dbReference type="ChEBI" id="CHEBI:29105"/>
    </cofactor>
</comment>
<dbReference type="InterPro" id="IPR018163">
    <property type="entry name" value="Thr/Ala-tRNA-synth_IIc_edit"/>
</dbReference>
<dbReference type="Gene3D" id="2.40.30.130">
    <property type="match status" value="1"/>
</dbReference>
<dbReference type="Gene3D" id="3.30.54.20">
    <property type="match status" value="1"/>
</dbReference>
<evidence type="ECO:0000256" key="5">
    <source>
        <dbReference type="ARBA" id="ARBA00022555"/>
    </source>
</evidence>
<keyword evidence="9" id="KW-0694">RNA-binding</keyword>
<keyword evidence="11" id="KW-0030">Aminoacyl-tRNA synthetase</keyword>
<evidence type="ECO:0000313" key="13">
    <source>
        <dbReference type="EMBL" id="CAB4773120.1"/>
    </source>
</evidence>
<keyword evidence="5" id="KW-0820">tRNA-binding</keyword>
<gene>
    <name evidence="13" type="ORF">UFOPK2925_00390</name>
</gene>
<dbReference type="PRINTS" id="PR00980">
    <property type="entry name" value="TRNASYNTHALA"/>
</dbReference>
<reference evidence="13" key="1">
    <citation type="submission" date="2020-05" db="EMBL/GenBank/DDBJ databases">
        <authorList>
            <person name="Chiriac C."/>
            <person name="Salcher M."/>
            <person name="Ghai R."/>
            <person name="Kavagutti S V."/>
        </authorList>
    </citation>
    <scope>NUCLEOTIDE SEQUENCE</scope>
</reference>
<dbReference type="Gene3D" id="3.10.310.40">
    <property type="match status" value="1"/>
</dbReference>
<dbReference type="SUPFAM" id="SSF55186">
    <property type="entry name" value="ThrRS/AlaRS common domain"/>
    <property type="match status" value="1"/>
</dbReference>
<dbReference type="PANTHER" id="PTHR11777:SF9">
    <property type="entry name" value="ALANINE--TRNA LIGASE, CYTOPLASMIC"/>
    <property type="match status" value="1"/>
</dbReference>
<dbReference type="GO" id="GO:0005829">
    <property type="term" value="C:cytosol"/>
    <property type="evidence" value="ECO:0007669"/>
    <property type="project" value="TreeGrafter"/>
</dbReference>
<dbReference type="EMBL" id="CAEZZU010000036">
    <property type="protein sequence ID" value="CAB4773120.1"/>
    <property type="molecule type" value="Genomic_DNA"/>
</dbReference>
<dbReference type="GO" id="GO:0005524">
    <property type="term" value="F:ATP binding"/>
    <property type="evidence" value="ECO:0007669"/>
    <property type="project" value="UniProtKB-KW"/>
</dbReference>
<dbReference type="GO" id="GO:0000049">
    <property type="term" value="F:tRNA binding"/>
    <property type="evidence" value="ECO:0007669"/>
    <property type="project" value="UniProtKB-KW"/>
</dbReference>
<dbReference type="CDD" id="cd00673">
    <property type="entry name" value="AlaRS_core"/>
    <property type="match status" value="1"/>
</dbReference>
<evidence type="ECO:0000256" key="3">
    <source>
        <dbReference type="ARBA" id="ARBA00013168"/>
    </source>
</evidence>
<evidence type="ECO:0000256" key="1">
    <source>
        <dbReference type="ARBA" id="ARBA00001947"/>
    </source>
</evidence>
<dbReference type="EC" id="6.1.1.7" evidence="3"/>
<dbReference type="HAMAP" id="MF_00036_B">
    <property type="entry name" value="Ala_tRNA_synth_B"/>
    <property type="match status" value="1"/>
</dbReference>
<keyword evidence="6" id="KW-0436">Ligase</keyword>
<dbReference type="SMART" id="SM00863">
    <property type="entry name" value="tRNA_SAD"/>
    <property type="match status" value="1"/>
</dbReference>
<evidence type="ECO:0000256" key="10">
    <source>
        <dbReference type="ARBA" id="ARBA00022917"/>
    </source>
</evidence>
<dbReference type="Gene3D" id="3.30.980.10">
    <property type="entry name" value="Threonyl-trna Synthetase, Chain A, domain 2"/>
    <property type="match status" value="1"/>
</dbReference>